<reference evidence="1 2" key="1">
    <citation type="submission" date="2018-06" db="EMBL/GenBank/DDBJ databases">
        <authorList>
            <consortium name="Pathogen Informatics"/>
            <person name="Doyle S."/>
        </authorList>
    </citation>
    <scope>NUCLEOTIDE SEQUENCE [LARGE SCALE GENOMIC DNA]</scope>
    <source>
        <strain evidence="1 2">NCTC10786</strain>
    </source>
</reference>
<dbReference type="EMBL" id="UAVY01000001">
    <property type="protein sequence ID" value="SQB20731.1"/>
    <property type="molecule type" value="Genomic_DNA"/>
</dbReference>
<accession>A0A2X2V509</accession>
<name>A0A2X2V509_CITKO</name>
<protein>
    <submittedName>
        <fullName evidence="1">Uncharacterized protein</fullName>
    </submittedName>
</protein>
<organism evidence="1 2">
    <name type="scientific">Citrobacter koseri</name>
    <name type="common">Citrobacter diversus</name>
    <dbReference type="NCBI Taxonomy" id="545"/>
    <lineage>
        <taxon>Bacteria</taxon>
        <taxon>Pseudomonadati</taxon>
        <taxon>Pseudomonadota</taxon>
        <taxon>Gammaproteobacteria</taxon>
        <taxon>Enterobacterales</taxon>
        <taxon>Enterobacteriaceae</taxon>
        <taxon>Citrobacter</taxon>
    </lineage>
</organism>
<gene>
    <name evidence="1" type="ORF">NCTC10786_00211</name>
</gene>
<evidence type="ECO:0000313" key="1">
    <source>
        <dbReference type="EMBL" id="SQB20731.1"/>
    </source>
</evidence>
<sequence>MTRPVKRLTMDVAGLEQDSITAIKQLAAQQPETTVSDEVAVLRNTFIELARKIAGQWINWRSDRQRGSLSPISRMTYARR</sequence>
<dbReference type="AlphaFoldDB" id="A0A2X2V509"/>
<proteinExistence type="predicted"/>
<evidence type="ECO:0000313" key="2">
    <source>
        <dbReference type="Proteomes" id="UP000251584"/>
    </source>
</evidence>
<dbReference type="Proteomes" id="UP000251584">
    <property type="component" value="Unassembled WGS sequence"/>
</dbReference>